<sequence length="790" mass="89175">MESTTNALVSYNSPGVCDKLPQDPSPGPLQNCCEESTLSPTTDASLLDPSEDISQNDSPECLVNPSLPSELCEAECVVLRGDAIGNTAYTHRWVLNTLLKITQALPHYLTTEKTIEDTVRNCPETIIDEGIKNSENELLKSVDEGKDDSILELAEDVENAACQLWDMTAEPDVVHYLLSLSVIDIMQLAKDIITQSRAPRLTEVVVGVVANICCQAVGCEKVIGHESLLSSCLTLLYTTDDVPTLIEGLRLLRLLLWHITYRLAPQERSLSPVILALKNHESLKEALVFMLKNSLSDLLLSALCEFLEALMYIWLPSDQCYMAAYYSESGLVEGVVEVMRHFLKEWEKSGRQEQPREVHQGILILYSFMATPAVHIISSFDQYESLLEPILVRYVQHLAKVESVEEILSEDNAERLTYALGLCELLVPTMRHPNILLSIGKLLALTHGASHHYTAIQNQTLLAGNLEDDDNNQTSKIRHRRLSRSRSRRSRNSNEETMETDISVVLEKKESEEEVVDRMHRRRLSRSKSRSSRNSKEEIMDTDIPIVMDKERESEEVDSSISSKELEGIEVTQASLLVEKKEKEPEQEGVYRMRQRRISRSKSRRSRHSNEEMETDNAVMMEKKEMEKEKVGIDSSISTRKIEGIEATQKLSQKFKSDDLLVYTTAKENCKSSLLQNHECKEVKSANSSCALKVSDNYIGRDDTSAKKNTSAKLKSTVENLIDYCVRVVRCCPDLNAVLTALNECHAHEVQLFFRAVRSREPKLVGQLQEQLLDTGSHNRLVTILSDMYT</sequence>
<evidence type="ECO:0000256" key="3">
    <source>
        <dbReference type="ARBA" id="ARBA00038401"/>
    </source>
</evidence>
<dbReference type="AlphaFoldDB" id="A0AAW0X6N1"/>
<feature type="compositionally biased region" description="Basic residues" evidence="4">
    <location>
        <begin position="519"/>
        <end position="533"/>
    </location>
</feature>
<dbReference type="InterPro" id="IPR052464">
    <property type="entry name" value="Synovial_Prolif_Regulator"/>
</dbReference>
<feature type="region of interest" description="Disordered" evidence="4">
    <location>
        <begin position="28"/>
        <end position="58"/>
    </location>
</feature>
<evidence type="ECO:0000313" key="5">
    <source>
        <dbReference type="EMBL" id="KAK8734811.1"/>
    </source>
</evidence>
<dbReference type="PANTHER" id="PTHR23424">
    <property type="entry name" value="SERUM AMYLOID A"/>
    <property type="match status" value="1"/>
</dbReference>
<evidence type="ECO:0000256" key="1">
    <source>
        <dbReference type="ARBA" id="ARBA00004123"/>
    </source>
</evidence>
<evidence type="ECO:0000256" key="2">
    <source>
        <dbReference type="ARBA" id="ARBA00023242"/>
    </source>
</evidence>
<accession>A0AAW0X6N1</accession>
<feature type="compositionally biased region" description="Basic residues" evidence="4">
    <location>
        <begin position="593"/>
        <end position="607"/>
    </location>
</feature>
<dbReference type="GO" id="GO:0005654">
    <property type="term" value="C:nucleoplasm"/>
    <property type="evidence" value="ECO:0007669"/>
    <property type="project" value="TreeGrafter"/>
</dbReference>
<feature type="compositionally biased region" description="Polar residues" evidence="4">
    <location>
        <begin position="33"/>
        <end position="44"/>
    </location>
</feature>
<keyword evidence="6" id="KW-1185">Reference proteome</keyword>
<feature type="region of interest" description="Disordered" evidence="4">
    <location>
        <begin position="465"/>
        <end position="541"/>
    </location>
</feature>
<dbReference type="EMBL" id="JARKIK010000049">
    <property type="protein sequence ID" value="KAK8734811.1"/>
    <property type="molecule type" value="Genomic_DNA"/>
</dbReference>
<evidence type="ECO:0000313" key="6">
    <source>
        <dbReference type="Proteomes" id="UP001445076"/>
    </source>
</evidence>
<feature type="compositionally biased region" description="Basic residues" evidence="4">
    <location>
        <begin position="476"/>
        <end position="491"/>
    </location>
</feature>
<dbReference type="Proteomes" id="UP001445076">
    <property type="component" value="Unassembled WGS sequence"/>
</dbReference>
<comment type="caution">
    <text evidence="5">The sequence shown here is derived from an EMBL/GenBank/DDBJ whole genome shotgun (WGS) entry which is preliminary data.</text>
</comment>
<gene>
    <name evidence="5" type="ORF">OTU49_005668</name>
</gene>
<protein>
    <submittedName>
        <fullName evidence="5">Uncharacterized protein</fullName>
    </submittedName>
</protein>
<organism evidence="5 6">
    <name type="scientific">Cherax quadricarinatus</name>
    <name type="common">Australian red claw crayfish</name>
    <dbReference type="NCBI Taxonomy" id="27406"/>
    <lineage>
        <taxon>Eukaryota</taxon>
        <taxon>Metazoa</taxon>
        <taxon>Ecdysozoa</taxon>
        <taxon>Arthropoda</taxon>
        <taxon>Crustacea</taxon>
        <taxon>Multicrustacea</taxon>
        <taxon>Malacostraca</taxon>
        <taxon>Eumalacostraca</taxon>
        <taxon>Eucarida</taxon>
        <taxon>Decapoda</taxon>
        <taxon>Pleocyemata</taxon>
        <taxon>Astacidea</taxon>
        <taxon>Parastacoidea</taxon>
        <taxon>Parastacidae</taxon>
        <taxon>Cherax</taxon>
    </lineage>
</organism>
<comment type="subcellular location">
    <subcellularLocation>
        <location evidence="1">Nucleus</location>
    </subcellularLocation>
</comment>
<name>A0AAW0X6N1_CHEQU</name>
<comment type="similarity">
    <text evidence="3">Belongs to the SAAL1 family.</text>
</comment>
<keyword evidence="2" id="KW-0539">Nucleus</keyword>
<proteinExistence type="inferred from homology"/>
<evidence type="ECO:0000256" key="4">
    <source>
        <dbReference type="SAM" id="MobiDB-lite"/>
    </source>
</evidence>
<reference evidence="5 6" key="1">
    <citation type="journal article" date="2024" name="BMC Genomics">
        <title>Genome assembly of redclaw crayfish (Cherax quadricarinatus) provides insights into its immune adaptation and hypoxia tolerance.</title>
        <authorList>
            <person name="Liu Z."/>
            <person name="Zheng J."/>
            <person name="Li H."/>
            <person name="Fang K."/>
            <person name="Wang S."/>
            <person name="He J."/>
            <person name="Zhou D."/>
            <person name="Weng S."/>
            <person name="Chi M."/>
            <person name="Gu Z."/>
            <person name="He J."/>
            <person name="Li F."/>
            <person name="Wang M."/>
        </authorList>
    </citation>
    <scope>NUCLEOTIDE SEQUENCE [LARGE SCALE GENOMIC DNA]</scope>
    <source>
        <strain evidence="5">ZL_2023a</strain>
    </source>
</reference>
<dbReference type="PANTHER" id="PTHR23424:SF23">
    <property type="entry name" value="PROTEIN SAAL1"/>
    <property type="match status" value="1"/>
</dbReference>
<feature type="region of interest" description="Disordered" evidence="4">
    <location>
        <begin position="587"/>
        <end position="615"/>
    </location>
</feature>